<dbReference type="OMA" id="NIRDGDS"/>
<dbReference type="Pfam" id="PF09435">
    <property type="entry name" value="DUF2015"/>
    <property type="match status" value="1"/>
</dbReference>
<accession>B6JWE9</accession>
<dbReference type="EMBL" id="KE651166">
    <property type="protein sequence ID" value="EEB05700.1"/>
    <property type="molecule type" value="Genomic_DNA"/>
</dbReference>
<evidence type="ECO:0000313" key="5">
    <source>
        <dbReference type="Proteomes" id="UP000001744"/>
    </source>
</evidence>
<dbReference type="HOGENOM" id="CLU_128832_1_1_1"/>
<evidence type="ECO:0000256" key="1">
    <source>
        <dbReference type="ARBA" id="ARBA00008325"/>
    </source>
</evidence>
<dbReference type="AlphaFoldDB" id="B6JWE9"/>
<dbReference type="PANTHER" id="PTHR28023">
    <property type="entry name" value="UPF0357 PROTEIN YCL012C"/>
    <property type="match status" value="1"/>
</dbReference>
<proteinExistence type="inferred from homology"/>
<dbReference type="Proteomes" id="UP000001744">
    <property type="component" value="Unassembled WGS sequence"/>
</dbReference>
<sequence length="120" mass="13636">MISFHLTVSSVFVFLLVIVSVLVWRRFRMHRPQYTPLQTGFAADIEHGMTSSTFDLHRNLVEGDPREGLDDAAVTKIRGIMKQKQVSFDQARVEYIKEIMRGNNIDASGMPLDAKAVTRL</sequence>
<evidence type="ECO:0000313" key="4">
    <source>
        <dbReference type="EMBL" id="EEB05700.1"/>
    </source>
</evidence>
<dbReference type="GeneID" id="7052141"/>
<dbReference type="eggNOG" id="ENOG502S73R">
    <property type="taxonomic scope" value="Eukaryota"/>
</dbReference>
<dbReference type="VEuPathDB" id="FungiDB:SJAG_00725"/>
<protein>
    <submittedName>
        <fullName evidence="4">Fungal protein</fullName>
    </submittedName>
</protein>
<dbReference type="OrthoDB" id="447314at2759"/>
<keyword evidence="3" id="KW-0812">Transmembrane</keyword>
<dbReference type="InterPro" id="IPR018559">
    <property type="entry name" value="DUF2015"/>
</dbReference>
<evidence type="ECO:0000256" key="3">
    <source>
        <dbReference type="SAM" id="Phobius"/>
    </source>
</evidence>
<dbReference type="PANTHER" id="PTHR28023:SF1">
    <property type="entry name" value="UPF0357 PROTEIN YCL012C"/>
    <property type="match status" value="1"/>
</dbReference>
<feature type="transmembrane region" description="Helical" evidence="3">
    <location>
        <begin position="6"/>
        <end position="24"/>
    </location>
</feature>
<keyword evidence="3" id="KW-0472">Membrane</keyword>
<reference evidence="4 5" key="1">
    <citation type="journal article" date="2011" name="Science">
        <title>Comparative functional genomics of the fission yeasts.</title>
        <authorList>
            <person name="Rhind N."/>
            <person name="Chen Z."/>
            <person name="Yassour M."/>
            <person name="Thompson D.A."/>
            <person name="Haas B.J."/>
            <person name="Habib N."/>
            <person name="Wapinski I."/>
            <person name="Roy S."/>
            <person name="Lin M.F."/>
            <person name="Heiman D.I."/>
            <person name="Young S.K."/>
            <person name="Furuya K."/>
            <person name="Guo Y."/>
            <person name="Pidoux A."/>
            <person name="Chen H.M."/>
            <person name="Robbertse B."/>
            <person name="Goldberg J.M."/>
            <person name="Aoki K."/>
            <person name="Bayne E.H."/>
            <person name="Berlin A.M."/>
            <person name="Desjardins C.A."/>
            <person name="Dobbs E."/>
            <person name="Dukaj L."/>
            <person name="Fan L."/>
            <person name="FitzGerald M.G."/>
            <person name="French C."/>
            <person name="Gujja S."/>
            <person name="Hansen K."/>
            <person name="Keifenheim D."/>
            <person name="Levin J.Z."/>
            <person name="Mosher R.A."/>
            <person name="Mueller C.A."/>
            <person name="Pfiffner J."/>
            <person name="Priest M."/>
            <person name="Russ C."/>
            <person name="Smialowska A."/>
            <person name="Swoboda P."/>
            <person name="Sykes S.M."/>
            <person name="Vaughn M."/>
            <person name="Vengrova S."/>
            <person name="Yoder R."/>
            <person name="Zeng Q."/>
            <person name="Allshire R."/>
            <person name="Baulcombe D."/>
            <person name="Birren B.W."/>
            <person name="Brown W."/>
            <person name="Ekwall K."/>
            <person name="Kellis M."/>
            <person name="Leatherwood J."/>
            <person name="Levin H."/>
            <person name="Margalit H."/>
            <person name="Martienssen R."/>
            <person name="Nieduszynski C.A."/>
            <person name="Spatafora J.W."/>
            <person name="Friedman N."/>
            <person name="Dalgaard J.Z."/>
            <person name="Baumann P."/>
            <person name="Niki H."/>
            <person name="Regev A."/>
            <person name="Nusbaum C."/>
        </authorList>
    </citation>
    <scope>NUCLEOTIDE SEQUENCE [LARGE SCALE GENOMIC DNA]</scope>
    <source>
        <strain evidence="5">yFS275 / FY16936</strain>
    </source>
</reference>
<comment type="similarity">
    <text evidence="1">Belongs to the UPF0357 family.</text>
</comment>
<keyword evidence="3" id="KW-1133">Transmembrane helix</keyword>
<name>B6JWE9_SCHJY</name>
<dbReference type="JaponicusDB" id="SJAG_00725"/>
<gene>
    <name evidence="4" type="ORF">SJAG_00725</name>
</gene>
<evidence type="ECO:0000256" key="2">
    <source>
        <dbReference type="ARBA" id="ARBA00022729"/>
    </source>
</evidence>
<keyword evidence="2" id="KW-0732">Signal</keyword>
<organism evidence="4 5">
    <name type="scientific">Schizosaccharomyces japonicus (strain yFS275 / FY16936)</name>
    <name type="common">Fission yeast</name>
    <dbReference type="NCBI Taxonomy" id="402676"/>
    <lineage>
        <taxon>Eukaryota</taxon>
        <taxon>Fungi</taxon>
        <taxon>Dikarya</taxon>
        <taxon>Ascomycota</taxon>
        <taxon>Taphrinomycotina</taxon>
        <taxon>Schizosaccharomycetes</taxon>
        <taxon>Schizosaccharomycetales</taxon>
        <taxon>Schizosaccharomycetaceae</taxon>
        <taxon>Schizosaccharomyces</taxon>
    </lineage>
</organism>
<keyword evidence="5" id="KW-1185">Reference proteome</keyword>
<dbReference type="RefSeq" id="XP_002171993.1">
    <property type="nucleotide sequence ID" value="XM_002171957.2"/>
</dbReference>